<sequence>MSDITITQLLRHPVKSMMGESLQSLFLSEGGVPGDRAWAVKDEVRGGIRGGKKLPKLMRLGARYEQPPARSGSSTATITLSGSREVSTNDPDINEVLSADLEHAVSLWPLLPAEQQDHYRRGEPDSEDFEAELRDMFAREADEPLPDIGQFPPELLEFESPPGTYFDAFPPIVTERAIAAQHGKATARRKLGRAPLPAEYPALASRDQPTLPRTVLGGQKAAVRRGDSDHRNGMPALRHDHPRLC</sequence>
<dbReference type="InterPro" id="IPR005303">
    <property type="entry name" value="MOCOS_middle"/>
</dbReference>
<feature type="domain" description="Molybdenum cofactor sulfurase middle" evidence="2">
    <location>
        <begin position="5"/>
        <end position="72"/>
    </location>
</feature>
<feature type="compositionally biased region" description="Basic and acidic residues" evidence="1">
    <location>
        <begin position="224"/>
        <end position="245"/>
    </location>
</feature>
<dbReference type="Proteomes" id="UP000644693">
    <property type="component" value="Unassembled WGS sequence"/>
</dbReference>
<dbReference type="EMBL" id="BMYM01000001">
    <property type="protein sequence ID" value="GHD30937.1"/>
    <property type="molecule type" value="Genomic_DNA"/>
</dbReference>
<dbReference type="SUPFAM" id="SSF141673">
    <property type="entry name" value="MOSC N-terminal domain-like"/>
    <property type="match status" value="1"/>
</dbReference>
<protein>
    <recommendedName>
        <fullName evidence="2">Molybdenum cofactor sulfurase middle domain-containing protein</fullName>
    </recommendedName>
</protein>
<gene>
    <name evidence="3" type="ORF">GCM10007053_13290</name>
</gene>
<evidence type="ECO:0000313" key="3">
    <source>
        <dbReference type="EMBL" id="GHD30937.1"/>
    </source>
</evidence>
<reference evidence="3" key="2">
    <citation type="submission" date="2020-09" db="EMBL/GenBank/DDBJ databases">
        <authorList>
            <person name="Sun Q."/>
            <person name="Kim S."/>
        </authorList>
    </citation>
    <scope>NUCLEOTIDE SEQUENCE</scope>
    <source>
        <strain evidence="3">KCTC 23430</strain>
    </source>
</reference>
<keyword evidence="4" id="KW-1185">Reference proteome</keyword>
<reference evidence="3" key="1">
    <citation type="journal article" date="2014" name="Int. J. Syst. Evol. Microbiol.">
        <title>Complete genome sequence of Corynebacterium casei LMG S-19264T (=DSM 44701T), isolated from a smear-ripened cheese.</title>
        <authorList>
            <consortium name="US DOE Joint Genome Institute (JGI-PGF)"/>
            <person name="Walter F."/>
            <person name="Albersmeier A."/>
            <person name="Kalinowski J."/>
            <person name="Ruckert C."/>
        </authorList>
    </citation>
    <scope>NUCLEOTIDE SEQUENCE</scope>
    <source>
        <strain evidence="3">KCTC 23430</strain>
    </source>
</reference>
<feature type="region of interest" description="Disordered" evidence="1">
    <location>
        <begin position="200"/>
        <end position="245"/>
    </location>
</feature>
<feature type="compositionally biased region" description="Polar residues" evidence="1">
    <location>
        <begin position="71"/>
        <end position="91"/>
    </location>
</feature>
<dbReference type="AlphaFoldDB" id="A0A918XGP8"/>
<feature type="region of interest" description="Disordered" evidence="1">
    <location>
        <begin position="64"/>
        <end position="91"/>
    </location>
</feature>
<proteinExistence type="predicted"/>
<evidence type="ECO:0000256" key="1">
    <source>
        <dbReference type="SAM" id="MobiDB-lite"/>
    </source>
</evidence>
<dbReference type="Pfam" id="PF03476">
    <property type="entry name" value="MOSC_N"/>
    <property type="match status" value="1"/>
</dbReference>
<name>A0A918XGP8_9GAMM</name>
<evidence type="ECO:0000259" key="2">
    <source>
        <dbReference type="Pfam" id="PF03476"/>
    </source>
</evidence>
<comment type="caution">
    <text evidence="3">The sequence shown here is derived from an EMBL/GenBank/DDBJ whole genome shotgun (WGS) entry which is preliminary data.</text>
</comment>
<evidence type="ECO:0000313" key="4">
    <source>
        <dbReference type="Proteomes" id="UP000644693"/>
    </source>
</evidence>
<accession>A0A918XGP8</accession>
<organism evidence="3 4">
    <name type="scientific">Parahalioglobus pacificus</name>
    <dbReference type="NCBI Taxonomy" id="930806"/>
    <lineage>
        <taxon>Bacteria</taxon>
        <taxon>Pseudomonadati</taxon>
        <taxon>Pseudomonadota</taxon>
        <taxon>Gammaproteobacteria</taxon>
        <taxon>Cellvibrionales</taxon>
        <taxon>Halieaceae</taxon>
        <taxon>Parahalioglobus</taxon>
    </lineage>
</organism>